<dbReference type="InterPro" id="IPR027417">
    <property type="entry name" value="P-loop_NTPase"/>
</dbReference>
<dbReference type="EMBL" id="SKCS01000327">
    <property type="protein sequence ID" value="TNN11014.1"/>
    <property type="molecule type" value="Genomic_DNA"/>
</dbReference>
<dbReference type="InterPro" id="IPR005225">
    <property type="entry name" value="Small_GTP-bd"/>
</dbReference>
<accession>A0A4Z2D3D9</accession>
<dbReference type="SMART" id="SM00176">
    <property type="entry name" value="RAN"/>
    <property type="match status" value="1"/>
</dbReference>
<dbReference type="GO" id="GO:0003924">
    <property type="term" value="F:GTPase activity"/>
    <property type="evidence" value="ECO:0007669"/>
    <property type="project" value="InterPro"/>
</dbReference>
<dbReference type="PROSITE" id="PS51421">
    <property type="entry name" value="RAS"/>
    <property type="match status" value="1"/>
</dbReference>
<evidence type="ECO:0000256" key="2">
    <source>
        <dbReference type="ARBA" id="ARBA00023134"/>
    </source>
</evidence>
<feature type="compositionally biased region" description="Low complexity" evidence="3">
    <location>
        <begin position="253"/>
        <end position="270"/>
    </location>
</feature>
<dbReference type="STRING" id="6182.A0A4Z2D3D9"/>
<keyword evidence="2" id="KW-0342">GTP-binding</keyword>
<dbReference type="CDD" id="cd00154">
    <property type="entry name" value="Rab"/>
    <property type="match status" value="1"/>
</dbReference>
<dbReference type="SMART" id="SM00174">
    <property type="entry name" value="RHO"/>
    <property type="match status" value="1"/>
</dbReference>
<organism evidence="4 5">
    <name type="scientific">Schistosoma japonicum</name>
    <name type="common">Blood fluke</name>
    <dbReference type="NCBI Taxonomy" id="6182"/>
    <lineage>
        <taxon>Eukaryota</taxon>
        <taxon>Metazoa</taxon>
        <taxon>Spiralia</taxon>
        <taxon>Lophotrochozoa</taxon>
        <taxon>Platyhelminthes</taxon>
        <taxon>Trematoda</taxon>
        <taxon>Digenea</taxon>
        <taxon>Strigeidida</taxon>
        <taxon>Schistosomatoidea</taxon>
        <taxon>Schistosomatidae</taxon>
        <taxon>Schistosoma</taxon>
    </lineage>
</organism>
<dbReference type="PROSITE" id="PS51419">
    <property type="entry name" value="RAB"/>
    <property type="match status" value="1"/>
</dbReference>
<dbReference type="PROSITE" id="PS51417">
    <property type="entry name" value="ARF"/>
    <property type="match status" value="1"/>
</dbReference>
<dbReference type="SMART" id="SM00173">
    <property type="entry name" value="RAS"/>
    <property type="match status" value="1"/>
</dbReference>
<reference evidence="4 5" key="1">
    <citation type="submission" date="2019-03" db="EMBL/GenBank/DDBJ databases">
        <title>An improved genome assembly of the fluke Schistosoma japonicum.</title>
        <authorList>
            <person name="Hu W."/>
            <person name="Luo F."/>
            <person name="Yin M."/>
            <person name="Mo X."/>
            <person name="Sun C."/>
            <person name="Wu Q."/>
            <person name="Zhu B."/>
            <person name="Xiang M."/>
            <person name="Wang J."/>
            <person name="Wang Y."/>
            <person name="Zhang T."/>
            <person name="Xu B."/>
            <person name="Zheng H."/>
            <person name="Feng Z."/>
        </authorList>
    </citation>
    <scope>NUCLEOTIDE SEQUENCE [LARGE SCALE GENOMIC DNA]</scope>
    <source>
        <strain evidence="4">HuSjv2</strain>
        <tissue evidence="4">Worms</tissue>
    </source>
</reference>
<dbReference type="InterPro" id="IPR001806">
    <property type="entry name" value="Small_GTPase"/>
</dbReference>
<sequence length="293" mass="33158">MSYAFDLHESIYGSEPYSTATNNKTVSNQIKQPKSNGYVKHFLQQNDVRKTKKSSPLISVNGTSGGVGEQRFDTHFKVLLLGNSGVGKTSILRALVGETFFQTTISTIGIDLIKRIFTVENHRVQLEVWDTAGQEQYNSIVSLHFREAKCFIIVYDVTDVESFDQIRKHWLRSVDEHMDDAVPVFFVANKIDMIKDKKVSTEQGQQLTSQQAAHGFFETSAKTGKNIQNLFQAVAECMVSTWGAPKRWYEINSDGNNNDNSDPWSNSTSNRYNGKLQLDQKRTQNKVHCCLTN</sequence>
<dbReference type="OrthoDB" id="6232500at2759"/>
<comment type="caution">
    <text evidence="4">The sequence shown here is derived from an EMBL/GenBank/DDBJ whole genome shotgun (WGS) entry which is preliminary data.</text>
</comment>
<protein>
    <submittedName>
        <fullName evidence="4">Ras-related protein</fullName>
    </submittedName>
</protein>
<dbReference type="Gene3D" id="3.40.50.300">
    <property type="entry name" value="P-loop containing nucleotide triphosphate hydrolases"/>
    <property type="match status" value="1"/>
</dbReference>
<name>A0A4Z2D3D9_SCHJA</name>
<dbReference type="NCBIfam" id="TIGR00231">
    <property type="entry name" value="small_GTP"/>
    <property type="match status" value="1"/>
</dbReference>
<evidence type="ECO:0000313" key="4">
    <source>
        <dbReference type="EMBL" id="TNN11014.1"/>
    </source>
</evidence>
<dbReference type="SMART" id="SM00175">
    <property type="entry name" value="RAB"/>
    <property type="match status" value="1"/>
</dbReference>
<dbReference type="AlphaFoldDB" id="A0A4Z2D3D9"/>
<feature type="region of interest" description="Disordered" evidence="3">
    <location>
        <begin position="253"/>
        <end position="272"/>
    </location>
</feature>
<dbReference type="InterPro" id="IPR050227">
    <property type="entry name" value="Rab"/>
</dbReference>
<dbReference type="PANTHER" id="PTHR47977">
    <property type="entry name" value="RAS-RELATED PROTEIN RAB"/>
    <property type="match status" value="1"/>
</dbReference>
<keyword evidence="5" id="KW-1185">Reference proteome</keyword>
<dbReference type="PRINTS" id="PR00449">
    <property type="entry name" value="RASTRNSFRMNG"/>
</dbReference>
<dbReference type="SMART" id="SM00177">
    <property type="entry name" value="ARF"/>
    <property type="match status" value="1"/>
</dbReference>
<dbReference type="PROSITE" id="PS51420">
    <property type="entry name" value="RHO"/>
    <property type="match status" value="1"/>
</dbReference>
<dbReference type="SUPFAM" id="SSF52540">
    <property type="entry name" value="P-loop containing nucleoside triphosphate hydrolases"/>
    <property type="match status" value="1"/>
</dbReference>
<gene>
    <name evidence="4" type="ORF">EWB00_004950</name>
</gene>
<evidence type="ECO:0000256" key="3">
    <source>
        <dbReference type="SAM" id="MobiDB-lite"/>
    </source>
</evidence>
<keyword evidence="1" id="KW-0547">Nucleotide-binding</keyword>
<evidence type="ECO:0000313" key="5">
    <source>
        <dbReference type="Proteomes" id="UP000311919"/>
    </source>
</evidence>
<dbReference type="GO" id="GO:0005525">
    <property type="term" value="F:GTP binding"/>
    <property type="evidence" value="ECO:0007669"/>
    <property type="project" value="UniProtKB-KW"/>
</dbReference>
<dbReference type="FunFam" id="3.40.50.300:FF:001329">
    <property type="entry name" value="Small GTP-binding protein, putative"/>
    <property type="match status" value="1"/>
</dbReference>
<dbReference type="Proteomes" id="UP000311919">
    <property type="component" value="Unassembled WGS sequence"/>
</dbReference>
<proteinExistence type="predicted"/>
<evidence type="ECO:0000256" key="1">
    <source>
        <dbReference type="ARBA" id="ARBA00022741"/>
    </source>
</evidence>
<dbReference type="Pfam" id="PF00071">
    <property type="entry name" value="Ras"/>
    <property type="match status" value="1"/>
</dbReference>